<protein>
    <submittedName>
        <fullName evidence="2">Uncharacterized protein</fullName>
    </submittedName>
</protein>
<feature type="transmembrane region" description="Helical" evidence="1">
    <location>
        <begin position="124"/>
        <end position="146"/>
    </location>
</feature>
<dbReference type="Proteomes" id="UP000298663">
    <property type="component" value="Unassembled WGS sequence"/>
</dbReference>
<feature type="transmembrane region" description="Helical" evidence="1">
    <location>
        <begin position="166"/>
        <end position="187"/>
    </location>
</feature>
<dbReference type="OrthoDB" id="5857248at2759"/>
<feature type="transmembrane region" description="Helical" evidence="1">
    <location>
        <begin position="267"/>
        <end position="288"/>
    </location>
</feature>
<feature type="transmembrane region" description="Helical" evidence="1">
    <location>
        <begin position="320"/>
        <end position="341"/>
    </location>
</feature>
<accession>A0A4V5ZY24</accession>
<evidence type="ECO:0000313" key="2">
    <source>
        <dbReference type="EMBL" id="TKR62045.1"/>
    </source>
</evidence>
<evidence type="ECO:0000313" key="3">
    <source>
        <dbReference type="Proteomes" id="UP000298663"/>
    </source>
</evidence>
<dbReference type="EMBL" id="AZBU02000010">
    <property type="protein sequence ID" value="TKR62045.1"/>
    <property type="molecule type" value="Genomic_DNA"/>
</dbReference>
<feature type="transmembrane region" description="Helical" evidence="1">
    <location>
        <begin position="6"/>
        <end position="29"/>
    </location>
</feature>
<organism evidence="2 3">
    <name type="scientific">Steinernema carpocapsae</name>
    <name type="common">Entomopathogenic nematode</name>
    <dbReference type="NCBI Taxonomy" id="34508"/>
    <lineage>
        <taxon>Eukaryota</taxon>
        <taxon>Metazoa</taxon>
        <taxon>Ecdysozoa</taxon>
        <taxon>Nematoda</taxon>
        <taxon>Chromadorea</taxon>
        <taxon>Rhabditida</taxon>
        <taxon>Tylenchina</taxon>
        <taxon>Panagrolaimomorpha</taxon>
        <taxon>Strongyloidoidea</taxon>
        <taxon>Steinernematidae</taxon>
        <taxon>Steinernema</taxon>
    </lineage>
</organism>
<evidence type="ECO:0000256" key="1">
    <source>
        <dbReference type="SAM" id="Phobius"/>
    </source>
</evidence>
<reference evidence="2 3" key="1">
    <citation type="journal article" date="2015" name="Genome Biol.">
        <title>Comparative genomics of Steinernema reveals deeply conserved gene regulatory networks.</title>
        <authorList>
            <person name="Dillman A.R."/>
            <person name="Macchietto M."/>
            <person name="Porter C.F."/>
            <person name="Rogers A."/>
            <person name="Williams B."/>
            <person name="Antoshechkin I."/>
            <person name="Lee M.M."/>
            <person name="Goodwin Z."/>
            <person name="Lu X."/>
            <person name="Lewis E.E."/>
            <person name="Goodrich-Blair H."/>
            <person name="Stock S.P."/>
            <person name="Adams B.J."/>
            <person name="Sternberg P.W."/>
            <person name="Mortazavi A."/>
        </authorList>
    </citation>
    <scope>NUCLEOTIDE SEQUENCE [LARGE SCALE GENOMIC DNA]</scope>
    <source>
        <strain evidence="2 3">ALL</strain>
    </source>
</reference>
<gene>
    <name evidence="2" type="ORF">L596_026057</name>
</gene>
<feature type="transmembrane region" description="Helical" evidence="1">
    <location>
        <begin position="361"/>
        <end position="381"/>
    </location>
</feature>
<dbReference type="AlphaFoldDB" id="A0A4V5ZY24"/>
<keyword evidence="1" id="KW-0472">Membrane</keyword>
<comment type="caution">
    <text evidence="2">The sequence shown here is derived from an EMBL/GenBank/DDBJ whole genome shotgun (WGS) entry which is preliminary data.</text>
</comment>
<keyword evidence="1" id="KW-0812">Transmembrane</keyword>
<feature type="transmembrane region" description="Helical" evidence="1">
    <location>
        <begin position="199"/>
        <end position="222"/>
    </location>
</feature>
<keyword evidence="1" id="KW-1133">Transmembrane helix</keyword>
<feature type="transmembrane region" description="Helical" evidence="1">
    <location>
        <begin position="79"/>
        <end position="103"/>
    </location>
</feature>
<keyword evidence="3" id="KW-1185">Reference proteome</keyword>
<reference evidence="2 3" key="2">
    <citation type="journal article" date="2019" name="G3 (Bethesda)">
        <title>Hybrid Assembly of the Genome of the Entomopathogenic Nematode Steinernema carpocapsae Identifies the X-Chromosome.</title>
        <authorList>
            <person name="Serra L."/>
            <person name="Macchietto M."/>
            <person name="Macias-Munoz A."/>
            <person name="McGill C.J."/>
            <person name="Rodriguez I.M."/>
            <person name="Rodriguez B."/>
            <person name="Murad R."/>
            <person name="Mortazavi A."/>
        </authorList>
    </citation>
    <scope>NUCLEOTIDE SEQUENCE [LARGE SCALE GENOMIC DNA]</scope>
    <source>
        <strain evidence="2 3">ALL</strain>
    </source>
</reference>
<name>A0A4V5ZY24_STECR</name>
<proteinExistence type="predicted"/>
<sequence length="420" mass="47920">MDARDVYGYVAGCTYISIAVVTLPFYIFIIRGVISLGNASLNACYPTILLLAFNRFVVIAELKLFGAKFYKSCFGILAIYWLAFFCFCLTQWVGIYVPGYSIASLDSLTQQMSLARALQLFEKYINFTCLSGTFVIYVLIVIILIYRRRYMTSNQRIMTTRELRVLIQAVVIFVTCTVNLLWSYYGLAFTSNYMQSYNSCLFTMLFCQLTFGTMNIVLYLVLNSFQGVISLGNASGNVSYPIILLLAFSRFVIIAELKLFGAKFYKFCFGVLAIYWLAFFCFCLTPWVGTMYVPGYNLIDGYSKTQSLSLTKGLNRFEEYVNFSCIGGAFIAYVLTVLILIYRRRRMTSNQSVMTPRELKVLIQAVVIFVGCTLNSVWGFYGLRFSSDFMQSYIIALISMLFFQVNFGTMNIVLYLVVNK</sequence>
<feature type="transmembrane region" description="Helical" evidence="1">
    <location>
        <begin position="393"/>
        <end position="418"/>
    </location>
</feature>
<feature type="transmembrane region" description="Helical" evidence="1">
    <location>
        <begin position="41"/>
        <end position="59"/>
    </location>
</feature>